<evidence type="ECO:0000256" key="8">
    <source>
        <dbReference type="SAM" id="MobiDB-lite"/>
    </source>
</evidence>
<keyword evidence="2" id="KW-0964">Secreted</keyword>
<dbReference type="InterPro" id="IPR013783">
    <property type="entry name" value="Ig-like_fold"/>
</dbReference>
<evidence type="ECO:0000256" key="6">
    <source>
        <dbReference type="ARBA" id="ARBA00022889"/>
    </source>
</evidence>
<dbReference type="InterPro" id="IPR036465">
    <property type="entry name" value="vWFA_dom_sf"/>
</dbReference>
<evidence type="ECO:0000313" key="13">
    <source>
        <dbReference type="Proteomes" id="UP000297703"/>
    </source>
</evidence>
<evidence type="ECO:0000256" key="9">
    <source>
        <dbReference type="SAM" id="SignalP"/>
    </source>
</evidence>
<feature type="region of interest" description="Disordered" evidence="8">
    <location>
        <begin position="1593"/>
        <end position="1657"/>
    </location>
</feature>
<feature type="compositionally biased region" description="Basic and acidic residues" evidence="8">
    <location>
        <begin position="1323"/>
        <end position="1338"/>
    </location>
</feature>
<keyword evidence="3" id="KW-0272">Extracellular matrix</keyword>
<dbReference type="CDD" id="cd00063">
    <property type="entry name" value="FN3"/>
    <property type="match status" value="4"/>
</dbReference>
<feature type="region of interest" description="Disordered" evidence="8">
    <location>
        <begin position="1250"/>
        <end position="1362"/>
    </location>
</feature>
<evidence type="ECO:0000259" key="10">
    <source>
        <dbReference type="PROSITE" id="PS50234"/>
    </source>
</evidence>
<dbReference type="InterPro" id="IPR008160">
    <property type="entry name" value="Collagen"/>
</dbReference>
<reference evidence="12 13" key="2">
    <citation type="submission" date="2019-04" db="EMBL/GenBank/DDBJ databases">
        <title>The genome sequence of big-headed turtle.</title>
        <authorList>
            <person name="Gong S."/>
        </authorList>
    </citation>
    <scope>NUCLEOTIDE SEQUENCE [LARGE SCALE GENOMIC DNA]</scope>
    <source>
        <strain evidence="12">DO16091913</strain>
        <tissue evidence="12">Muscle</tissue>
    </source>
</reference>
<dbReference type="CDD" id="cd01472">
    <property type="entry name" value="vWA_collagen"/>
    <property type="match status" value="1"/>
</dbReference>
<feature type="compositionally biased region" description="Polar residues" evidence="8">
    <location>
        <begin position="649"/>
        <end position="666"/>
    </location>
</feature>
<keyword evidence="13" id="KW-1185">Reference proteome</keyword>
<feature type="domain" description="Fibronectin type-III" evidence="11">
    <location>
        <begin position="563"/>
        <end position="666"/>
    </location>
</feature>
<dbReference type="InterPro" id="IPR036116">
    <property type="entry name" value="FN3_sf"/>
</dbReference>
<dbReference type="InterPro" id="IPR050525">
    <property type="entry name" value="ECM_Assembly_Org"/>
</dbReference>
<feature type="region of interest" description="Disordered" evidence="8">
    <location>
        <begin position="1710"/>
        <end position="1755"/>
    </location>
</feature>
<dbReference type="Pfam" id="PF00041">
    <property type="entry name" value="fn3"/>
    <property type="match status" value="4"/>
</dbReference>
<dbReference type="SMART" id="SM00060">
    <property type="entry name" value="FN3"/>
    <property type="match status" value="5"/>
</dbReference>
<feature type="compositionally biased region" description="Low complexity" evidence="8">
    <location>
        <begin position="1069"/>
        <end position="1084"/>
    </location>
</feature>
<evidence type="ECO:0000256" key="1">
    <source>
        <dbReference type="ARBA" id="ARBA00004498"/>
    </source>
</evidence>
<feature type="compositionally biased region" description="Basic and acidic residues" evidence="8">
    <location>
        <begin position="1116"/>
        <end position="1125"/>
    </location>
</feature>
<comment type="caution">
    <text evidence="12">The sequence shown here is derived from an EMBL/GenBank/DDBJ whole genome shotgun (WGS) entry which is preliminary data.</text>
</comment>
<feature type="chain" id="PRO_5020026662" evidence="9">
    <location>
        <begin position="21"/>
        <end position="1772"/>
    </location>
</feature>
<dbReference type="InterPro" id="IPR002035">
    <property type="entry name" value="VWF_A"/>
</dbReference>
<dbReference type="Gene3D" id="2.60.40.10">
    <property type="entry name" value="Immunoglobulins"/>
    <property type="match status" value="5"/>
</dbReference>
<dbReference type="PRINTS" id="PR00453">
    <property type="entry name" value="VWFADOMAIN"/>
</dbReference>
<feature type="compositionally biased region" description="Low complexity" evidence="8">
    <location>
        <begin position="1126"/>
        <end position="1141"/>
    </location>
</feature>
<reference evidence="12 13" key="1">
    <citation type="submission" date="2019-04" db="EMBL/GenBank/DDBJ databases">
        <title>Draft genome of the big-headed turtle Platysternon megacephalum.</title>
        <authorList>
            <person name="Gong S."/>
        </authorList>
    </citation>
    <scope>NUCLEOTIDE SEQUENCE [LARGE SCALE GENOMIC DNA]</scope>
    <source>
        <strain evidence="12">DO16091913</strain>
        <tissue evidence="12">Muscle</tissue>
    </source>
</reference>
<evidence type="ECO:0000256" key="2">
    <source>
        <dbReference type="ARBA" id="ARBA00022525"/>
    </source>
</evidence>
<dbReference type="SUPFAM" id="SSF49265">
    <property type="entry name" value="Fibronectin type III"/>
    <property type="match status" value="4"/>
</dbReference>
<feature type="compositionally biased region" description="Basic and acidic residues" evidence="8">
    <location>
        <begin position="993"/>
        <end position="1002"/>
    </location>
</feature>
<keyword evidence="7" id="KW-0325">Glycoprotein</keyword>
<feature type="compositionally biased region" description="Basic and acidic residues" evidence="8">
    <location>
        <begin position="1625"/>
        <end position="1642"/>
    </location>
</feature>
<dbReference type="SMART" id="SM00327">
    <property type="entry name" value="VWA"/>
    <property type="match status" value="2"/>
</dbReference>
<keyword evidence="6" id="KW-0130">Cell adhesion</keyword>
<feature type="domain" description="VWFA" evidence="10">
    <location>
        <begin position="34"/>
        <end position="208"/>
    </location>
</feature>
<dbReference type="PANTHER" id="PTHR24020:SF88">
    <property type="entry name" value="COLLAGEN ALPHA-1(VII) CHAIN"/>
    <property type="match status" value="1"/>
</dbReference>
<feature type="region of interest" description="Disordered" evidence="8">
    <location>
        <begin position="649"/>
        <end position="683"/>
    </location>
</feature>
<dbReference type="Pfam" id="PF00092">
    <property type="entry name" value="VWA"/>
    <property type="match status" value="2"/>
</dbReference>
<comment type="subcellular location">
    <subcellularLocation>
        <location evidence="1">Secreted</location>
        <location evidence="1">Extracellular space</location>
        <location evidence="1">Extracellular matrix</location>
    </subcellularLocation>
</comment>
<dbReference type="GO" id="GO:0007155">
    <property type="term" value="P:cell adhesion"/>
    <property type="evidence" value="ECO:0007669"/>
    <property type="project" value="UniProtKB-KW"/>
</dbReference>
<feature type="compositionally biased region" description="Low complexity" evidence="8">
    <location>
        <begin position="1007"/>
        <end position="1029"/>
    </location>
</feature>
<feature type="region of interest" description="Disordered" evidence="8">
    <location>
        <begin position="930"/>
        <end position="1218"/>
    </location>
</feature>
<evidence type="ECO:0000256" key="4">
    <source>
        <dbReference type="ARBA" id="ARBA00022729"/>
    </source>
</evidence>
<feature type="region of interest" description="Disordered" evidence="8">
    <location>
        <begin position="1474"/>
        <end position="1519"/>
    </location>
</feature>
<proteinExistence type="predicted"/>
<dbReference type="PROSITE" id="PS50234">
    <property type="entry name" value="VWFA"/>
    <property type="match status" value="2"/>
</dbReference>
<dbReference type="InterPro" id="IPR003961">
    <property type="entry name" value="FN3_dom"/>
</dbReference>
<accession>A0A4D9END3</accession>
<organism evidence="12 13">
    <name type="scientific">Platysternon megacephalum</name>
    <name type="common">big-headed turtle</name>
    <dbReference type="NCBI Taxonomy" id="55544"/>
    <lineage>
        <taxon>Eukaryota</taxon>
        <taxon>Metazoa</taxon>
        <taxon>Chordata</taxon>
        <taxon>Craniata</taxon>
        <taxon>Vertebrata</taxon>
        <taxon>Euteleostomi</taxon>
        <taxon>Archelosauria</taxon>
        <taxon>Testudinata</taxon>
        <taxon>Testudines</taxon>
        <taxon>Cryptodira</taxon>
        <taxon>Durocryptodira</taxon>
        <taxon>Testudinoidea</taxon>
        <taxon>Platysternidae</taxon>
        <taxon>Platysternon</taxon>
    </lineage>
</organism>
<dbReference type="OrthoDB" id="9426059at2759"/>
<feature type="domain" description="VWFA" evidence="10">
    <location>
        <begin position="723"/>
        <end position="900"/>
    </location>
</feature>
<dbReference type="FunFam" id="3.40.50.410:FF:000004">
    <property type="entry name" value="collagen alpha-6(VI) chain"/>
    <property type="match status" value="2"/>
</dbReference>
<name>A0A4D9END3_9SAUR</name>
<evidence type="ECO:0000259" key="11">
    <source>
        <dbReference type="PROSITE" id="PS50853"/>
    </source>
</evidence>
<feature type="domain" description="Fibronectin type-III" evidence="11">
    <location>
        <begin position="282"/>
        <end position="374"/>
    </location>
</feature>
<feature type="compositionally biased region" description="Basic and acidic residues" evidence="8">
    <location>
        <begin position="961"/>
        <end position="970"/>
    </location>
</feature>
<keyword evidence="5" id="KW-0677">Repeat</keyword>
<feature type="domain" description="Fibronectin type-III" evidence="11">
    <location>
        <begin position="375"/>
        <end position="468"/>
    </location>
</feature>
<feature type="domain" description="Fibronectin type-III" evidence="11">
    <location>
        <begin position="474"/>
        <end position="562"/>
    </location>
</feature>
<feature type="signal peptide" evidence="9">
    <location>
        <begin position="1"/>
        <end position="20"/>
    </location>
</feature>
<evidence type="ECO:0000256" key="7">
    <source>
        <dbReference type="ARBA" id="ARBA00023180"/>
    </source>
</evidence>
<dbReference type="Pfam" id="PF01391">
    <property type="entry name" value="Collagen"/>
    <property type="match status" value="6"/>
</dbReference>
<dbReference type="Gene3D" id="3.40.50.410">
    <property type="entry name" value="von Willebrand factor, type A domain"/>
    <property type="match status" value="2"/>
</dbReference>
<feature type="compositionally biased region" description="Basic and acidic residues" evidence="8">
    <location>
        <begin position="1206"/>
        <end position="1215"/>
    </location>
</feature>
<dbReference type="SUPFAM" id="SSF53300">
    <property type="entry name" value="vWA-like"/>
    <property type="match status" value="2"/>
</dbReference>
<evidence type="ECO:0000256" key="5">
    <source>
        <dbReference type="ARBA" id="ARBA00022737"/>
    </source>
</evidence>
<sequence>MRLSYAKILTLAALLAQSEALAPHEACGTAEVADILFLVGESWSVGEGNFRLIKDFIYSVVLSFENVAMGREGVRLGVALYAEKPRMSIELTDYVTIEEVLVAVRELSFQGGSVKTGDALAFVAHVVFSPAAARGDAAKIVVLITDGKSADSVEDAAGALQDRGVTVFAVGIKNADRNQLRKLASKPTEEHVLYTEDFHLLGNVSPKLSRRLCVTASEPPRPTRPAMNEGSVETVNLDDTCTDYMILGLQPGLEYTVTVNPIFGDVEGPVVSSKATTLASSAVQTLKVSDVTINSALLSWNSVAGATGYRVVWGPTPEFFHKERPRQLALNSSTTAYQLRNLAHDSEYVISLYVLFGSAEGPGITASARTSPLGYVSNFKVTSYTSTSISLAWSATAAATGYRISWSPGGAGRGRGAAKSQYLGSKGLAYRIDHLLPNTHYALGVHAMFNKSEGPEATLTHRTASLADSNPIQTVRDLRIVDIGVNSLKVSWKRTPGVTHYKISWVPFSGGLETSQIVPAEIIFFTITKLQESTTYTVRVSSMLQEREGSPVLLTAKTLGLPKVTQFAVQESTESSVLLSWTGVPGASAYLLTWRLASESDLSTELLGAASRSYRVTDLKPRGMYSFSIRPLFGETEGPEAALTEQIVGSQGNPSTPAPTVTSLPPATTRPRPVGSSHARATPLPSATTMTLRMTPATTVVTTKASPPLTTLSGPICGKFKADIAFLVDESSSIGQSNFNKVKDFLFRIVSYFPRIGPEGTQVAVAQYSEEPRTEFHFNQHKDRNGVLKALKELQYTGGNTKTGRGLGYALKELFQSSKGMRPTVPRTLVLVTDGQSQDDVLPPARVVHALGIRVIAVGVSRADPQELNSILLHRNLQNVFYISTFEDFPHIIQEVIETICSDSPHSGAQPQPREVARQDMVKLQQVGGMENNSSVHDPASADPEIQRPEGPCNPRCSKALKGEKGERGPPGELSFTGLQTGGSYDPYSFAVKGEKGERGLPGKDGIPGLPGRPGRVGPSGSPGLMGLPGIQGDLGPPGYPGPTGPKGDRGEPGYVLGGVEVIPGRNGQPGSPGQKGQPGVPGAAGPPGPQGPPGMSVKGEPGDTGHRGPRGKSGAKGDKGDAGETGKAGLPGPLGLDGAPGIPGPRGEKGEAGIGIPGTPGFKGAEGGKGEMGPPGAQGQKGEPGFPGEEGLTGPKGKKGQAGVKGEKGERGEMGPKGLQGIAGLPGMVGQKGDQGIQGFPGAPAMGVVGPPGKKGARGDIGPVGPTGPQGNKGKQGEKGEKGSPGFGIPGQLGLKGDMGERGEAGAPGERGIQGPFGLPGRRGEQGIKGEIGEPGKDVSSLENSITNKGDKGDPGPPGKGVEIKDLERLFEAYGIKLALLKELTDLLLRDGLEALIQRRASSRKGKPAKKKEGSTQATDYAASLKFDFSSDPLTSIEVTEEDLSIDVGHQLRVPAAVGQPTKARQRPAGLALGLEPPALGNISADTPEPLKKRRKEKDVSRPDHSMGNNGSSEAADTVLPDIKMHKDHELVINPKVHSSGAAGVQKSPAGYVGEPGIGFRGPVGQAGPPGYKGEPGALGPPGVQGIQGIRGNPGIPGSPGERGAPGPPGMPGQKGLKGLPGAKGERGDRGLLGPKGERGDPITIFGPQGYKGNKGDPGVKGEAGAKGAMGLFGARGPVGQKGEPGEPGLPGFAGMAGLDGKNGIKGAKGDRGLQGQKGEPGVKGDPGITGDLGRKGSKVRNGHHHRNNECFGYSQGRRGRWCSKYENWLT</sequence>
<protein>
    <submittedName>
        <fullName evidence="12">Hepatocyte nuclear factor 6-like</fullName>
    </submittedName>
</protein>
<evidence type="ECO:0000313" key="12">
    <source>
        <dbReference type="EMBL" id="TFK07494.1"/>
    </source>
</evidence>
<dbReference type="EMBL" id="QXTE01000083">
    <property type="protein sequence ID" value="TFK07494.1"/>
    <property type="molecule type" value="Genomic_DNA"/>
</dbReference>
<evidence type="ECO:0000256" key="3">
    <source>
        <dbReference type="ARBA" id="ARBA00022530"/>
    </source>
</evidence>
<feature type="compositionally biased region" description="Gly residues" evidence="8">
    <location>
        <begin position="1165"/>
        <end position="1174"/>
    </location>
</feature>
<gene>
    <name evidence="12" type="ORF">DR999_PMT09646</name>
</gene>
<dbReference type="Proteomes" id="UP000297703">
    <property type="component" value="Unassembled WGS sequence"/>
</dbReference>
<dbReference type="PROSITE" id="PS50853">
    <property type="entry name" value="FN3"/>
    <property type="match status" value="4"/>
</dbReference>
<dbReference type="STRING" id="55544.A0A4D9END3"/>
<keyword evidence="4 9" id="KW-0732">Signal</keyword>
<feature type="compositionally biased region" description="Basic residues" evidence="8">
    <location>
        <begin position="1737"/>
        <end position="1748"/>
    </location>
</feature>
<dbReference type="PANTHER" id="PTHR24020">
    <property type="entry name" value="COLLAGEN ALPHA"/>
    <property type="match status" value="1"/>
</dbReference>